<evidence type="ECO:0000256" key="10">
    <source>
        <dbReference type="SAM" id="MobiDB-lite"/>
    </source>
</evidence>
<evidence type="ECO:0000256" key="5">
    <source>
        <dbReference type="ARBA" id="ARBA00023159"/>
    </source>
</evidence>
<comment type="function">
    <text evidence="9">Component of the Mediator complex, a coactivator involved in the regulated transcription of nearly all RNA polymerase II-dependent genes. Mediator functions as a bridge to convey information from gene-specific regulatory proteins to the basal RNA polymerase II transcription machinery. Mediator is recruited to promoters by direct interactions with regulatory proteins and serves as a scaffold for the assembly of a functional preinitiation complex with RNA polymerase II and the general transcription factors.</text>
</comment>
<keyword evidence="12" id="KW-1185">Reference proteome</keyword>
<reference evidence="11 12" key="1">
    <citation type="submission" date="2023-01" db="EMBL/GenBank/DDBJ databases">
        <title>Analysis of 21 Apiospora genomes using comparative genomics revels a genus with tremendous synthesis potential of carbohydrate active enzymes and secondary metabolites.</title>
        <authorList>
            <person name="Sorensen T."/>
        </authorList>
    </citation>
    <scope>NUCLEOTIDE SEQUENCE [LARGE SCALE GENOMIC DNA]</scope>
    <source>
        <strain evidence="11 12">CBS 83171</strain>
    </source>
</reference>
<evidence type="ECO:0000256" key="8">
    <source>
        <dbReference type="ARBA" id="ARBA00031256"/>
    </source>
</evidence>
<evidence type="ECO:0000256" key="2">
    <source>
        <dbReference type="ARBA" id="ARBA00008782"/>
    </source>
</evidence>
<evidence type="ECO:0000256" key="7">
    <source>
        <dbReference type="ARBA" id="ARBA00023242"/>
    </source>
</evidence>
<dbReference type="EMBL" id="JAQQWM010000009">
    <property type="protein sequence ID" value="KAK8047744.1"/>
    <property type="molecule type" value="Genomic_DNA"/>
</dbReference>
<evidence type="ECO:0000313" key="12">
    <source>
        <dbReference type="Proteomes" id="UP001446871"/>
    </source>
</evidence>
<comment type="subunit">
    <text evidence="9">Component of the Mediator complex.</text>
</comment>
<dbReference type="InterPro" id="IPR014801">
    <property type="entry name" value="Mediator_Med5_fun"/>
</dbReference>
<dbReference type="Pfam" id="PF08689">
    <property type="entry name" value="Med5"/>
    <property type="match status" value="1"/>
</dbReference>
<evidence type="ECO:0000256" key="4">
    <source>
        <dbReference type="ARBA" id="ARBA00023015"/>
    </source>
</evidence>
<comment type="caution">
    <text evidence="11">The sequence shown here is derived from an EMBL/GenBank/DDBJ whole genome shotgun (WGS) entry which is preliminary data.</text>
</comment>
<comment type="similarity">
    <text evidence="2 9">Belongs to the Mediator complex subunit 5 family.</text>
</comment>
<dbReference type="PANTHER" id="PTHR35784:SF1">
    <property type="entry name" value="MEDIATOR OF RNA POLYMERASE II TRANSCRIPTION SUBUNIT 5"/>
    <property type="match status" value="1"/>
</dbReference>
<keyword evidence="5 9" id="KW-0010">Activator</keyword>
<keyword evidence="7 9" id="KW-0539">Nucleus</keyword>
<evidence type="ECO:0000256" key="6">
    <source>
        <dbReference type="ARBA" id="ARBA00023163"/>
    </source>
</evidence>
<keyword evidence="6 9" id="KW-0804">Transcription</keyword>
<keyword evidence="4 9" id="KW-0805">Transcription regulation</keyword>
<evidence type="ECO:0000256" key="1">
    <source>
        <dbReference type="ARBA" id="ARBA00004123"/>
    </source>
</evidence>
<proteinExistence type="inferred from homology"/>
<dbReference type="Proteomes" id="UP001446871">
    <property type="component" value="Unassembled WGS sequence"/>
</dbReference>
<dbReference type="PANTHER" id="PTHR35784">
    <property type="entry name" value="MEDIATOR OF RNA POLYMERASE II TRANSCRIPTION SUBUNIT 5"/>
    <property type="match status" value="1"/>
</dbReference>
<organism evidence="11 12">
    <name type="scientific">Apiospora saccharicola</name>
    <dbReference type="NCBI Taxonomy" id="335842"/>
    <lineage>
        <taxon>Eukaryota</taxon>
        <taxon>Fungi</taxon>
        <taxon>Dikarya</taxon>
        <taxon>Ascomycota</taxon>
        <taxon>Pezizomycotina</taxon>
        <taxon>Sordariomycetes</taxon>
        <taxon>Xylariomycetidae</taxon>
        <taxon>Amphisphaeriales</taxon>
        <taxon>Apiosporaceae</taxon>
        <taxon>Apiospora</taxon>
    </lineage>
</organism>
<evidence type="ECO:0000256" key="9">
    <source>
        <dbReference type="RuleBase" id="RU364142"/>
    </source>
</evidence>
<evidence type="ECO:0000256" key="3">
    <source>
        <dbReference type="ARBA" id="ARBA00020628"/>
    </source>
</evidence>
<feature type="region of interest" description="Disordered" evidence="10">
    <location>
        <begin position="1"/>
        <end position="25"/>
    </location>
</feature>
<sequence length="1065" mass="116577">MEMDLELPFEGTPKAPNNGEQGRNPNQAMDVWAKFLDQCLTQRIDEDVFASKVSVLSARNPIPPSAVADILLRPQPANRESLDPRVPRYMHVLIERKLIDTPSLLNALYKYSTSHNQAEAVAGQHLSAASLAEHAPAGMRWKSSYGQEETIFYRLTKANGMGTCVRSARESLEVCKAIAKWMVLFTSAAAAFSQEMMGHLHLAESRDDMETSRAAFVMLLLGVCENQVVLKALSQPFAQDARKALSESLASFVPSIMQNASQIAARLEFFRTETLASFEPADKKKEAASAELDDILDSTMGLDNFVIPEIPISNSRAGLYIYLNACLVGRSLIDDAAFYSYLHNRYDGDIQTTTIDLILASFDVLANAVFRNEGQRTTHLMRSYLTNKLPILLATLATSMFPPVTSQFCITEALSHVDTNAFPTLSAMFEVTNSNNAFTDSVRQDFCFACCLHGLIPESAIEGLLGEITYQTLPAGGRYNKETLVQQCMTDPERVQGLVGELDNMDGNVGAVCQALTEVIVRLCHSKETMSLKQLCAQLAKKPLALDVILLFEKPIVFLHPICELLDNWRYDDDQGEYQPVYEEFGSILLLVLAFSSRYNLSAADLGVRSPDSFIAKLLSGGTMSKPLEDLSEQQKSHLGGWIQGLFDNESGGLGDELMSSCPPQDFYLLVSTLFYQTVLALSTDRLSEDSLKSGVEFLVDTFLLPSLVLAISYMSNQLRTTRSQEQKAVIRILNLILLTKQGSNEAQSLLSAVLNLVAKPLDHSLRSYQRQNPSSQEVEPLLKAIKDNVKVSRRTGGADHKEIEQWTSSTQNVSLVASLRQVLQGFVQWGMNPGMNIMPTSYTHRQMLVALKILGPKRFVQVVLEEVKQQTEAGSASIVYDVATALVCAPDVTNIPPPPPPPPALLGDPTHQMSPPLQTRVSLRQALRWEAEDFKKIQKSDAVMAEHVVRLYRRAETQMVMPEPPQMSLQNDLSLGIDESAAASLGDALAAAENQGLGVGVGADDANAAHMDLDLGGPGDMNLDMTSTGSGGLGVSDDDIFGNLGSLGNGTDLDLGGWDSMDLT</sequence>
<gene>
    <name evidence="9" type="primary">MED5</name>
    <name evidence="11" type="ORF">PG996_015808</name>
</gene>
<protein>
    <recommendedName>
        <fullName evidence="3 9">Mediator of RNA polymerase II transcription subunit 5</fullName>
    </recommendedName>
    <alternativeName>
        <fullName evidence="8 9">Mediator complex subunit 5</fullName>
    </alternativeName>
</protein>
<comment type="subcellular location">
    <subcellularLocation>
        <location evidence="1 9">Nucleus</location>
    </subcellularLocation>
</comment>
<name>A0ABR1TM59_9PEZI</name>
<accession>A0ABR1TM59</accession>
<evidence type="ECO:0000313" key="11">
    <source>
        <dbReference type="EMBL" id="KAK8047744.1"/>
    </source>
</evidence>